<proteinExistence type="predicted"/>
<evidence type="ECO:0000313" key="1">
    <source>
        <dbReference type="EMBL" id="BDU76778.1"/>
    </source>
</evidence>
<name>A0AA48KFT6_9BACT</name>
<evidence type="ECO:0000313" key="2">
    <source>
        <dbReference type="Proteomes" id="UP001228113"/>
    </source>
</evidence>
<reference evidence="1" key="1">
    <citation type="journal article" date="2023" name="Int. J. Syst. Evol. Microbiol.">
        <title>Mesoterricola silvestris gen. nov., sp. nov., Mesoterricola sediminis sp. nov., Geothrix oryzae sp. nov., Geothrix edaphica sp. nov., Geothrix rubra sp. nov., and Geothrix limicola sp. nov., six novel members of Acidobacteriota isolated from soils.</title>
        <authorList>
            <person name="Itoh H."/>
            <person name="Sugisawa Y."/>
            <person name="Mise K."/>
            <person name="Xu Z."/>
            <person name="Kuniyasu M."/>
            <person name="Ushijima N."/>
            <person name="Kawano K."/>
            <person name="Kobayashi E."/>
            <person name="Shiratori Y."/>
            <person name="Masuda Y."/>
            <person name="Senoo K."/>
        </authorList>
    </citation>
    <scope>NUCLEOTIDE SEQUENCE</scope>
    <source>
        <strain evidence="1">W786</strain>
    </source>
</reference>
<dbReference type="RefSeq" id="WP_243334228.1">
    <property type="nucleotide sequence ID" value="NZ_AP027081.1"/>
</dbReference>
<dbReference type="AlphaFoldDB" id="A0AA48KFT6"/>
<gene>
    <name evidence="1" type="ORF">METESE_17360</name>
</gene>
<sequence length="203" mass="23287">MPYTREELDWIEAEWAFHLHGRQAFMSREDFLQLQQWEGENIQADAIVAAMEAYFQRRARREKPRSFVQLAHLAKDVARATQLRAALDRTEAPAGDLAGWERVKEPLRADPRARAAFEAWQRCRAQAPAPDSPGFLDHFDAERTRLKELTTLAEAALGPRAAALKAELEARLAEARLEPGSLVWTRAWDHHWGRLVRDAWGIE</sequence>
<dbReference type="EMBL" id="AP027081">
    <property type="protein sequence ID" value="BDU76778.1"/>
    <property type="molecule type" value="Genomic_DNA"/>
</dbReference>
<dbReference type="KEGG" id="msea:METESE_17360"/>
<keyword evidence="2" id="KW-1185">Reference proteome</keyword>
<dbReference type="Proteomes" id="UP001228113">
    <property type="component" value="Chromosome"/>
</dbReference>
<protein>
    <submittedName>
        <fullName evidence="1">Uncharacterized protein</fullName>
    </submittedName>
</protein>
<organism evidence="1 2">
    <name type="scientific">Mesoterricola sediminis</name>
    <dbReference type="NCBI Taxonomy" id="2927980"/>
    <lineage>
        <taxon>Bacteria</taxon>
        <taxon>Pseudomonadati</taxon>
        <taxon>Acidobacteriota</taxon>
        <taxon>Holophagae</taxon>
        <taxon>Holophagales</taxon>
        <taxon>Holophagaceae</taxon>
        <taxon>Mesoterricola</taxon>
    </lineage>
</organism>
<accession>A0AA48KFT6</accession>